<dbReference type="GO" id="GO:0008168">
    <property type="term" value="F:methyltransferase activity"/>
    <property type="evidence" value="ECO:0007669"/>
    <property type="project" value="UniProtKB-UniRule"/>
</dbReference>
<keyword evidence="4 10" id="KW-0812">Transmembrane</keyword>
<evidence type="ECO:0000256" key="4">
    <source>
        <dbReference type="ARBA" id="ARBA00022692"/>
    </source>
</evidence>
<dbReference type="PANTHER" id="PTHR10108:SF968">
    <property type="entry name" value="METHYLTRANSFERASE PMT19-RELATED"/>
    <property type="match status" value="1"/>
</dbReference>
<dbReference type="Proteomes" id="UP001415857">
    <property type="component" value="Unassembled WGS sequence"/>
</dbReference>
<comment type="similarity">
    <text evidence="1 10">Belongs to the methyltransferase superfamily.</text>
</comment>
<evidence type="ECO:0000313" key="12">
    <source>
        <dbReference type="Proteomes" id="UP001415857"/>
    </source>
</evidence>
<dbReference type="SUPFAM" id="SSF53335">
    <property type="entry name" value="S-adenosyl-L-methionine-dependent methyltransferases"/>
    <property type="match status" value="2"/>
</dbReference>
<gene>
    <name evidence="11" type="ORF">L1049_016552</name>
</gene>
<evidence type="ECO:0000256" key="1">
    <source>
        <dbReference type="ARBA" id="ARBA00008361"/>
    </source>
</evidence>
<reference evidence="11 12" key="1">
    <citation type="journal article" date="2024" name="Plant J.">
        <title>Genome sequences and population genomics reveal climatic adaptation and genomic divergence between two closely related sweetgum species.</title>
        <authorList>
            <person name="Xu W.Q."/>
            <person name="Ren C.Q."/>
            <person name="Zhang X.Y."/>
            <person name="Comes H.P."/>
            <person name="Liu X.H."/>
            <person name="Li Y.G."/>
            <person name="Kettle C.J."/>
            <person name="Jalonen R."/>
            <person name="Gaisberger H."/>
            <person name="Ma Y.Z."/>
            <person name="Qiu Y.X."/>
        </authorList>
    </citation>
    <scope>NUCLEOTIDE SEQUENCE [LARGE SCALE GENOMIC DNA]</scope>
    <source>
        <strain evidence="11">Hangzhou</strain>
    </source>
</reference>
<proteinExistence type="inferred from homology"/>
<evidence type="ECO:0000256" key="9">
    <source>
        <dbReference type="ARBA" id="ARBA00060399"/>
    </source>
</evidence>
<dbReference type="EMBL" id="JBBPBK010000003">
    <property type="protein sequence ID" value="KAK9288105.1"/>
    <property type="molecule type" value="Genomic_DNA"/>
</dbReference>
<evidence type="ECO:0000256" key="6">
    <source>
        <dbReference type="ARBA" id="ARBA00022989"/>
    </source>
</evidence>
<keyword evidence="8 10" id="KW-0325">Glycoprotein</keyword>
<protein>
    <recommendedName>
        <fullName evidence="10">Methyltransferase</fullName>
        <ecNumber evidence="10">2.1.1.-</ecNumber>
    </recommendedName>
</protein>
<dbReference type="EC" id="2.1.1.-" evidence="10"/>
<evidence type="ECO:0000313" key="11">
    <source>
        <dbReference type="EMBL" id="KAK9288105.1"/>
    </source>
</evidence>
<evidence type="ECO:0000256" key="10">
    <source>
        <dbReference type="RuleBase" id="RU366043"/>
    </source>
</evidence>
<dbReference type="GO" id="GO:0005802">
    <property type="term" value="C:trans-Golgi network"/>
    <property type="evidence" value="ECO:0007669"/>
    <property type="project" value="TreeGrafter"/>
</dbReference>
<keyword evidence="3 10" id="KW-0808">Transferase</keyword>
<sequence length="619" mass="71199">MATPTQQPSTPNPLRKPLIWVFLLIILCSLSYILGTSNYNHSNSTTSTPILQDPHCFQFNLTTLKHSSPPPPLDLDFEPHHTLSLPQETSYDNPQFFKVCTKNFTNYCPCQHPSREKQFDVEKLFHRERHCPNADETLRCLVPRPARYRRPLPWPKSRDSVWFNNVPFPKLTIYKKSQNWVRLESDRLVFPGGGTSFPMGVKGYVDELRRVVPLKSGNIRTVLDIGCGVASFGASLMDYNILTMSIAPRDIHEAQVQFALERGLPAMLGILSTYRLPFPSRSFDMAHCSRCLVQWTGYDGLYLMEIDRVLRPGGYWVLSGPPINWRVSYKGWQRRAQDLEKEQISLEDLARRLCWKKISERGVLAVWRKPTNHVHCIQKLKAWKSLHFCIKTDPDGGWYKKMDPCITPLPEVADIHDIAGGALEKWPKRLTTVPPRIKSGKIDGTNIKSFNEDNQLWKRRVLYYGKILKSLTAGKYRNIMDMNACLGGFAASLSNYPVWVMNVVPSDGKNNTLGIIYERGLIGTYMNWCEPFSTYPRTYDLIHAHGVFSMYINKCDILDIVFEMYRILRPEGGVIIRDHVDIIVKVKKITDQMRWNGKILHSELGPFHPEKILFVDNSQ</sequence>
<dbReference type="AlphaFoldDB" id="A0AAP0RZL8"/>
<comment type="caution">
    <text evidence="11">The sequence shown here is derived from an EMBL/GenBank/DDBJ whole genome shotgun (WGS) entry which is preliminary data.</text>
</comment>
<feature type="transmembrane region" description="Helical" evidence="10">
    <location>
        <begin position="18"/>
        <end position="35"/>
    </location>
</feature>
<dbReference type="InterPro" id="IPR004159">
    <property type="entry name" value="Put_SAM_MeTrfase"/>
</dbReference>
<keyword evidence="12" id="KW-1185">Reference proteome</keyword>
<evidence type="ECO:0000256" key="2">
    <source>
        <dbReference type="ARBA" id="ARBA00022603"/>
    </source>
</evidence>
<evidence type="ECO:0000256" key="5">
    <source>
        <dbReference type="ARBA" id="ARBA00022968"/>
    </source>
</evidence>
<evidence type="ECO:0000256" key="3">
    <source>
        <dbReference type="ARBA" id="ARBA00022679"/>
    </source>
</evidence>
<dbReference type="GO" id="GO:0016020">
    <property type="term" value="C:membrane"/>
    <property type="evidence" value="ECO:0007669"/>
    <property type="project" value="UniProtKB-SubCell"/>
</dbReference>
<keyword evidence="2 10" id="KW-0489">Methyltransferase</keyword>
<dbReference type="GO" id="GO:0032259">
    <property type="term" value="P:methylation"/>
    <property type="evidence" value="ECO:0007669"/>
    <property type="project" value="UniProtKB-KW"/>
</dbReference>
<dbReference type="PANTHER" id="PTHR10108">
    <property type="entry name" value="SAM-DEPENDENT METHYLTRANSFERASE"/>
    <property type="match status" value="1"/>
</dbReference>
<name>A0AAP0RZL8_LIQFO</name>
<evidence type="ECO:0000256" key="8">
    <source>
        <dbReference type="ARBA" id="ARBA00023180"/>
    </source>
</evidence>
<keyword evidence="7 10" id="KW-0472">Membrane</keyword>
<dbReference type="GO" id="GO:0005768">
    <property type="term" value="C:endosome"/>
    <property type="evidence" value="ECO:0007669"/>
    <property type="project" value="TreeGrafter"/>
</dbReference>
<keyword evidence="6 10" id="KW-1133">Transmembrane helix</keyword>
<dbReference type="Pfam" id="PF03141">
    <property type="entry name" value="Methyltransf_29"/>
    <property type="match status" value="1"/>
</dbReference>
<evidence type="ECO:0000256" key="7">
    <source>
        <dbReference type="ARBA" id="ARBA00023136"/>
    </source>
</evidence>
<dbReference type="Gene3D" id="3.40.50.150">
    <property type="entry name" value="Vaccinia Virus protein VP39"/>
    <property type="match status" value="1"/>
</dbReference>
<dbReference type="FunFam" id="3.40.50.150:FF:000076">
    <property type="entry name" value="probable methyltransferase PMT21"/>
    <property type="match status" value="1"/>
</dbReference>
<accession>A0AAP0RZL8</accession>
<organism evidence="11 12">
    <name type="scientific">Liquidambar formosana</name>
    <name type="common">Formosan gum</name>
    <dbReference type="NCBI Taxonomy" id="63359"/>
    <lineage>
        <taxon>Eukaryota</taxon>
        <taxon>Viridiplantae</taxon>
        <taxon>Streptophyta</taxon>
        <taxon>Embryophyta</taxon>
        <taxon>Tracheophyta</taxon>
        <taxon>Spermatophyta</taxon>
        <taxon>Magnoliopsida</taxon>
        <taxon>eudicotyledons</taxon>
        <taxon>Gunneridae</taxon>
        <taxon>Pentapetalae</taxon>
        <taxon>Saxifragales</taxon>
        <taxon>Altingiaceae</taxon>
        <taxon>Liquidambar</taxon>
    </lineage>
</organism>
<comment type="subcellular location">
    <subcellularLocation>
        <location evidence="9">Endomembrane system</location>
        <topology evidence="9">Single-pass type II membrane protein</topology>
    </subcellularLocation>
    <subcellularLocation>
        <location evidence="10">Membrane</location>
        <topology evidence="10">Single-pass type II membrane protein</topology>
    </subcellularLocation>
</comment>
<keyword evidence="5 10" id="KW-0735">Signal-anchor</keyword>
<dbReference type="InterPro" id="IPR029063">
    <property type="entry name" value="SAM-dependent_MTases_sf"/>
</dbReference>